<feature type="binding site" evidence="2">
    <location>
        <position position="114"/>
    </location>
    <ligand>
        <name>Fe cation</name>
        <dbReference type="ChEBI" id="CHEBI:24875"/>
    </ligand>
</feature>
<dbReference type="Pfam" id="PF01327">
    <property type="entry name" value="Pep_deformylase"/>
    <property type="match status" value="1"/>
</dbReference>
<comment type="function">
    <text evidence="2">Removes the formyl group from the N-terminal Met of newly synthesized proteins. Requires at least a dipeptide for an efficient rate of reaction. N-terminal L-methionine is a prerequisite for activity but the enzyme has broad specificity at other positions.</text>
</comment>
<protein>
    <recommendedName>
        <fullName evidence="2">Peptide deformylase</fullName>
        <shortName evidence="2">PDF</shortName>
        <ecNumber evidence="2">3.5.1.88</ecNumber>
    </recommendedName>
    <alternativeName>
        <fullName evidence="2">Polypeptide deformylase</fullName>
    </alternativeName>
</protein>
<comment type="similarity">
    <text evidence="1 2">Belongs to the polypeptide deformylase family.</text>
</comment>
<dbReference type="GO" id="GO:0006412">
    <property type="term" value="P:translation"/>
    <property type="evidence" value="ECO:0007669"/>
    <property type="project" value="UniProtKB-UniRule"/>
</dbReference>
<evidence type="ECO:0000313" key="4">
    <source>
        <dbReference type="Proteomes" id="UP000034736"/>
    </source>
</evidence>
<dbReference type="PIRSF" id="PIRSF004749">
    <property type="entry name" value="Pep_def"/>
    <property type="match status" value="1"/>
</dbReference>
<dbReference type="Proteomes" id="UP000034736">
    <property type="component" value="Unassembled WGS sequence"/>
</dbReference>
<comment type="caution">
    <text evidence="3">The sequence shown here is derived from an EMBL/GenBank/DDBJ whole genome shotgun (WGS) entry which is preliminary data.</text>
</comment>
<dbReference type="GO" id="GO:0046872">
    <property type="term" value="F:metal ion binding"/>
    <property type="evidence" value="ECO:0007669"/>
    <property type="project" value="UniProtKB-KW"/>
</dbReference>
<evidence type="ECO:0000256" key="1">
    <source>
        <dbReference type="ARBA" id="ARBA00010759"/>
    </source>
</evidence>
<dbReference type="EMBL" id="LCHU01000001">
    <property type="protein sequence ID" value="KKT42315.1"/>
    <property type="molecule type" value="Genomic_DNA"/>
</dbReference>
<evidence type="ECO:0000256" key="2">
    <source>
        <dbReference type="HAMAP-Rule" id="MF_00163"/>
    </source>
</evidence>
<sequence>MILQKENKVLRAIAKPVADFHSPGLKTLISKMAEAMFKEPDGIGIAAPQIGESLRVFLVSGEVMRLDEKSRPSSKSGFESPKKSDFIPCRDFLVFVNPQIKKFSVKKNKDVEGCLSVRGFYGEVTRPEKLNVEYFDEAGKKYSRGVSGLFARVIQHEVDHLNGALFVDKAKNVRKLKDV</sequence>
<dbReference type="EC" id="3.5.1.88" evidence="2"/>
<dbReference type="PANTHER" id="PTHR10458:SF22">
    <property type="entry name" value="PEPTIDE DEFORMYLASE"/>
    <property type="match status" value="1"/>
</dbReference>
<dbReference type="InterPro" id="IPR036821">
    <property type="entry name" value="Peptide_deformylase_sf"/>
</dbReference>
<keyword evidence="2" id="KW-0378">Hydrolase</keyword>
<comment type="catalytic activity">
    <reaction evidence="2">
        <text>N-terminal N-formyl-L-methionyl-[peptide] + H2O = N-terminal L-methionyl-[peptide] + formate</text>
        <dbReference type="Rhea" id="RHEA:24420"/>
        <dbReference type="Rhea" id="RHEA-COMP:10639"/>
        <dbReference type="Rhea" id="RHEA-COMP:10640"/>
        <dbReference type="ChEBI" id="CHEBI:15377"/>
        <dbReference type="ChEBI" id="CHEBI:15740"/>
        <dbReference type="ChEBI" id="CHEBI:49298"/>
        <dbReference type="ChEBI" id="CHEBI:64731"/>
        <dbReference type="EC" id="3.5.1.88"/>
    </reaction>
</comment>
<feature type="active site" evidence="2">
    <location>
        <position position="157"/>
    </location>
</feature>
<dbReference type="Gene3D" id="3.90.45.10">
    <property type="entry name" value="Peptide deformylase"/>
    <property type="match status" value="1"/>
</dbReference>
<dbReference type="CDD" id="cd00487">
    <property type="entry name" value="Pep_deformylase"/>
    <property type="match status" value="1"/>
</dbReference>
<gene>
    <name evidence="2" type="primary">def</name>
    <name evidence="3" type="ORF">UW30_C0001G0040</name>
</gene>
<proteinExistence type="inferred from homology"/>
<reference evidence="3 4" key="1">
    <citation type="journal article" date="2015" name="Nature">
        <title>rRNA introns, odd ribosomes, and small enigmatic genomes across a large radiation of phyla.</title>
        <authorList>
            <person name="Brown C.T."/>
            <person name="Hug L.A."/>
            <person name="Thomas B.C."/>
            <person name="Sharon I."/>
            <person name="Castelle C.J."/>
            <person name="Singh A."/>
            <person name="Wilkins M.J."/>
            <person name="Williams K.H."/>
            <person name="Banfield J.F."/>
        </authorList>
    </citation>
    <scope>NUCLEOTIDE SEQUENCE [LARGE SCALE GENOMIC DNA]</scope>
</reference>
<name>A0A0G1H6A4_9BACT</name>
<dbReference type="InterPro" id="IPR023635">
    <property type="entry name" value="Peptide_deformylase"/>
</dbReference>
<dbReference type="PANTHER" id="PTHR10458">
    <property type="entry name" value="PEPTIDE DEFORMYLASE"/>
    <property type="match status" value="1"/>
</dbReference>
<dbReference type="GO" id="GO:0042586">
    <property type="term" value="F:peptide deformylase activity"/>
    <property type="evidence" value="ECO:0007669"/>
    <property type="project" value="UniProtKB-UniRule"/>
</dbReference>
<feature type="binding site" evidence="2">
    <location>
        <position position="160"/>
    </location>
    <ligand>
        <name>Fe cation</name>
        <dbReference type="ChEBI" id="CHEBI:24875"/>
    </ligand>
</feature>
<feature type="binding site" evidence="2">
    <location>
        <position position="156"/>
    </location>
    <ligand>
        <name>Fe cation</name>
        <dbReference type="ChEBI" id="CHEBI:24875"/>
    </ligand>
</feature>
<organism evidence="3 4">
    <name type="scientific">Candidatus Giovannonibacteria bacterium GW2011_GWA2_44_13b</name>
    <dbReference type="NCBI Taxonomy" id="1618647"/>
    <lineage>
        <taxon>Bacteria</taxon>
        <taxon>Candidatus Giovannoniibacteriota</taxon>
    </lineage>
</organism>
<dbReference type="HAMAP" id="MF_00163">
    <property type="entry name" value="Pep_deformylase"/>
    <property type="match status" value="1"/>
</dbReference>
<keyword evidence="2" id="KW-0648">Protein biosynthesis</keyword>
<dbReference type="AlphaFoldDB" id="A0A0G1H6A4"/>
<evidence type="ECO:0000313" key="3">
    <source>
        <dbReference type="EMBL" id="KKT42315.1"/>
    </source>
</evidence>
<dbReference type="NCBIfam" id="NF001159">
    <property type="entry name" value="PRK00150.1-3"/>
    <property type="match status" value="1"/>
</dbReference>
<keyword evidence="2" id="KW-0479">Metal-binding</keyword>
<keyword evidence="2" id="KW-0408">Iron</keyword>
<dbReference type="STRING" id="1618647.UW30_C0001G0040"/>
<dbReference type="PATRIC" id="fig|1618647.3.peg.39"/>
<dbReference type="SUPFAM" id="SSF56420">
    <property type="entry name" value="Peptide deformylase"/>
    <property type="match status" value="1"/>
</dbReference>
<dbReference type="PRINTS" id="PR01576">
    <property type="entry name" value="PDEFORMYLASE"/>
</dbReference>
<comment type="cofactor">
    <cofactor evidence="2">
        <name>Fe(2+)</name>
        <dbReference type="ChEBI" id="CHEBI:29033"/>
    </cofactor>
    <text evidence="2">Binds 1 Fe(2+) ion.</text>
</comment>
<accession>A0A0G1H6A4</accession>